<dbReference type="PANTHER" id="PTHR32089">
    <property type="entry name" value="METHYL-ACCEPTING CHEMOTAXIS PROTEIN MCPB"/>
    <property type="match status" value="1"/>
</dbReference>
<comment type="similarity">
    <text evidence="4">Belongs to the methyl-accepting chemotaxis (MCP) protein family.</text>
</comment>
<evidence type="ECO:0000313" key="11">
    <source>
        <dbReference type="EMBL" id="MBB6210960.1"/>
    </source>
</evidence>
<dbReference type="Pfam" id="PF22673">
    <property type="entry name" value="MCP-like_PDC_1"/>
    <property type="match status" value="1"/>
</dbReference>
<comment type="subcellular location">
    <subcellularLocation>
        <location evidence="1">Cell inner membrane</location>
        <topology evidence="1">Multi-pass membrane protein</topology>
    </subcellularLocation>
</comment>
<dbReference type="RefSeq" id="WP_184263773.1">
    <property type="nucleotide sequence ID" value="NZ_JACIIX010000008.1"/>
</dbReference>
<keyword evidence="7" id="KW-0812">Transmembrane</keyword>
<proteinExistence type="inferred from homology"/>
<keyword evidence="2" id="KW-0997">Cell inner membrane</keyword>
<dbReference type="Proteomes" id="UP000544872">
    <property type="component" value="Unassembled WGS sequence"/>
</dbReference>
<feature type="region of interest" description="Disordered" evidence="6">
    <location>
        <begin position="397"/>
        <end position="426"/>
    </location>
</feature>
<dbReference type="SMART" id="SM00283">
    <property type="entry name" value="MA"/>
    <property type="match status" value="1"/>
</dbReference>
<protein>
    <submittedName>
        <fullName evidence="11">Methyl-accepting chemotaxis protein</fullName>
    </submittedName>
</protein>
<evidence type="ECO:0000256" key="4">
    <source>
        <dbReference type="ARBA" id="ARBA00029447"/>
    </source>
</evidence>
<evidence type="ECO:0000256" key="3">
    <source>
        <dbReference type="ARBA" id="ARBA00023224"/>
    </source>
</evidence>
<keyword evidence="12" id="KW-1185">Reference proteome</keyword>
<feature type="transmembrane region" description="Helical" evidence="7">
    <location>
        <begin position="324"/>
        <end position="343"/>
    </location>
</feature>
<evidence type="ECO:0000259" key="10">
    <source>
        <dbReference type="PROSITE" id="PS50885"/>
    </source>
</evidence>
<feature type="domain" description="HAMP" evidence="10">
    <location>
        <begin position="345"/>
        <end position="398"/>
    </location>
</feature>
<keyword evidence="2" id="KW-1003">Cell membrane</keyword>
<dbReference type="GO" id="GO:0005886">
    <property type="term" value="C:plasma membrane"/>
    <property type="evidence" value="ECO:0007669"/>
    <property type="project" value="UniProtKB-SubCell"/>
</dbReference>
<dbReference type="SUPFAM" id="SSF58104">
    <property type="entry name" value="Methyl-accepting chemotaxis protein (MCP) signaling domain"/>
    <property type="match status" value="1"/>
</dbReference>
<evidence type="ECO:0000256" key="7">
    <source>
        <dbReference type="SAM" id="Phobius"/>
    </source>
</evidence>
<keyword evidence="7" id="KW-0472">Membrane</keyword>
<dbReference type="Gene3D" id="6.10.340.10">
    <property type="match status" value="1"/>
</dbReference>
<accession>A0A7X0DMG6</accession>
<dbReference type="PROSITE" id="PS50111">
    <property type="entry name" value="CHEMOTAXIS_TRANSDUC_2"/>
    <property type="match status" value="1"/>
</dbReference>
<evidence type="ECO:0000259" key="9">
    <source>
        <dbReference type="PROSITE" id="PS50192"/>
    </source>
</evidence>
<dbReference type="PANTHER" id="PTHR32089:SF112">
    <property type="entry name" value="LYSOZYME-LIKE PROTEIN-RELATED"/>
    <property type="match status" value="1"/>
</dbReference>
<dbReference type="AlphaFoldDB" id="A0A7X0DMG6"/>
<dbReference type="SUPFAM" id="SSF158472">
    <property type="entry name" value="HAMP domain-like"/>
    <property type="match status" value="1"/>
</dbReference>
<sequence length="697" mass="72327">MIIKSISLKVSLLAMVLLGTLFSAGAYTIIAHTETALETLTEDFQKTTIDAYASRIDARLSLAAKVPDSLAAATEALKASGITDRAAYDQLLKAGLAHNTNILAAWMGWEANAFDGQDAAFAGKADHDASGRFMPYWNRGSGTLLREVLVDYDKPGAGDYYLLPKQTGRKIAIEPYLYPVAGKELLITTISMPLKIDGKYAGTVGIDLDLAIISQEIQQDRPFGVGTVAVISGGGLLVAHPDPAKIGKPVAEAAPELAATFAAALKTDAMVSGDSAAIPGTDGGPLRHIARAISADGTQERWVVMASVPSAVITATADSIRTRMLLIGGTIVLLAALLVLVLLQTGVGRPLKALGRTLATMAGGHYEADVPEAGRDDEIGSIGKEVVRLRDGLKARAEEEARHEQDRQREEASRLQQEREELASQFQSRMGALTDQFASTAHTVAAAADQLAGTAEATSDRATSVSEAANAAAANVQTVAAGAEELSASIREINVQVAKSASIAADAAEEARLTNDNILSLSAAAQSIGAVVGLIRAIAGQTNLLALNATIEAARAGDAGKGFAVVASEVKQLASQTAHATDEIGLKIAEIQGATTQTVESISRIVDTIDTIREVTASIAGAVEEQGAATGEIAVNTQRASSGTTSVTDHISSVSQAAQDTGQAADSLKSLSQGLSDQSGKLQKEVGDFIGYLRTGR</sequence>
<evidence type="ECO:0000256" key="1">
    <source>
        <dbReference type="ARBA" id="ARBA00004429"/>
    </source>
</evidence>
<dbReference type="PROSITE" id="PS50192">
    <property type="entry name" value="T_SNARE"/>
    <property type="match status" value="1"/>
</dbReference>
<reference evidence="11 12" key="1">
    <citation type="submission" date="2020-08" db="EMBL/GenBank/DDBJ databases">
        <title>Genomic Encyclopedia of Type Strains, Phase IV (KMG-IV): sequencing the most valuable type-strain genomes for metagenomic binning, comparative biology and taxonomic classification.</title>
        <authorList>
            <person name="Goeker M."/>
        </authorList>
    </citation>
    <scope>NUCLEOTIDE SEQUENCE [LARGE SCALE GENOMIC DNA]</scope>
    <source>
        <strain evidence="11 12">DSM 11590</strain>
    </source>
</reference>
<dbReference type="Gene3D" id="3.30.450.20">
    <property type="entry name" value="PAS domain"/>
    <property type="match status" value="2"/>
</dbReference>
<dbReference type="InterPro" id="IPR000727">
    <property type="entry name" value="T_SNARE_dom"/>
</dbReference>
<dbReference type="Gene3D" id="1.10.287.950">
    <property type="entry name" value="Methyl-accepting chemotaxis protein"/>
    <property type="match status" value="1"/>
</dbReference>
<evidence type="ECO:0000256" key="2">
    <source>
        <dbReference type="ARBA" id="ARBA00022519"/>
    </source>
</evidence>
<feature type="domain" description="T-SNARE coiled-coil homology" evidence="9">
    <location>
        <begin position="592"/>
        <end position="654"/>
    </location>
</feature>
<evidence type="ECO:0000313" key="12">
    <source>
        <dbReference type="Proteomes" id="UP000544872"/>
    </source>
</evidence>
<keyword evidence="7" id="KW-1133">Transmembrane helix</keyword>
<dbReference type="InterPro" id="IPR004089">
    <property type="entry name" value="MCPsignal_dom"/>
</dbReference>
<dbReference type="Pfam" id="PF00672">
    <property type="entry name" value="HAMP"/>
    <property type="match status" value="1"/>
</dbReference>
<dbReference type="CDD" id="cd12913">
    <property type="entry name" value="PDC1_MCP_like"/>
    <property type="match status" value="1"/>
</dbReference>
<dbReference type="InterPro" id="IPR003660">
    <property type="entry name" value="HAMP_dom"/>
</dbReference>
<feature type="domain" description="Methyl-accepting transducer" evidence="8">
    <location>
        <begin position="440"/>
        <end position="676"/>
    </location>
</feature>
<dbReference type="PROSITE" id="PS50885">
    <property type="entry name" value="HAMP"/>
    <property type="match status" value="1"/>
</dbReference>
<name>A0A7X0DMG6_NOVIT</name>
<evidence type="ECO:0000256" key="5">
    <source>
        <dbReference type="PROSITE-ProRule" id="PRU00284"/>
    </source>
</evidence>
<organism evidence="11 12">
    <name type="scientific">Novispirillum itersonii</name>
    <name type="common">Aquaspirillum itersonii</name>
    <dbReference type="NCBI Taxonomy" id="189"/>
    <lineage>
        <taxon>Bacteria</taxon>
        <taxon>Pseudomonadati</taxon>
        <taxon>Pseudomonadota</taxon>
        <taxon>Alphaproteobacteria</taxon>
        <taxon>Rhodospirillales</taxon>
        <taxon>Novispirillaceae</taxon>
        <taxon>Novispirillum</taxon>
    </lineage>
</organism>
<keyword evidence="3 5" id="KW-0807">Transducer</keyword>
<evidence type="ECO:0000259" key="8">
    <source>
        <dbReference type="PROSITE" id="PS50111"/>
    </source>
</evidence>
<dbReference type="GO" id="GO:0007165">
    <property type="term" value="P:signal transduction"/>
    <property type="evidence" value="ECO:0007669"/>
    <property type="project" value="UniProtKB-KW"/>
</dbReference>
<dbReference type="EMBL" id="JACIIX010000008">
    <property type="protein sequence ID" value="MBB6210960.1"/>
    <property type="molecule type" value="Genomic_DNA"/>
</dbReference>
<feature type="compositionally biased region" description="Basic and acidic residues" evidence="6">
    <location>
        <begin position="397"/>
        <end position="422"/>
    </location>
</feature>
<dbReference type="SMART" id="SM00304">
    <property type="entry name" value="HAMP"/>
    <property type="match status" value="1"/>
</dbReference>
<comment type="caution">
    <text evidence="11">The sequence shown here is derived from an EMBL/GenBank/DDBJ whole genome shotgun (WGS) entry which is preliminary data.</text>
</comment>
<gene>
    <name evidence="11" type="ORF">FHS48_002390</name>
</gene>
<evidence type="ECO:0000256" key="6">
    <source>
        <dbReference type="SAM" id="MobiDB-lite"/>
    </source>
</evidence>
<dbReference type="Pfam" id="PF00015">
    <property type="entry name" value="MCPsignal"/>
    <property type="match status" value="1"/>
</dbReference>